<comment type="similarity">
    <text evidence="2 11 12">Belongs to the class-I aminoacyl-tRNA synthetase family.</text>
</comment>
<dbReference type="Pfam" id="PF00750">
    <property type="entry name" value="tRNA-synt_1d"/>
    <property type="match status" value="1"/>
</dbReference>
<keyword evidence="4 11" id="KW-0963">Cytoplasm</keyword>
<dbReference type="SMART" id="SM00836">
    <property type="entry name" value="DALR_1"/>
    <property type="match status" value="1"/>
</dbReference>
<evidence type="ECO:0000256" key="11">
    <source>
        <dbReference type="HAMAP-Rule" id="MF_00123"/>
    </source>
</evidence>
<keyword evidence="8 11" id="KW-0648">Protein biosynthesis</keyword>
<dbReference type="EMBL" id="BLVO01000013">
    <property type="protein sequence ID" value="GFM33384.1"/>
    <property type="molecule type" value="Genomic_DNA"/>
</dbReference>
<feature type="short sequence motif" description="'HIGH' region" evidence="11">
    <location>
        <begin position="125"/>
        <end position="135"/>
    </location>
</feature>
<evidence type="ECO:0000313" key="15">
    <source>
        <dbReference type="EMBL" id="GFM33384.1"/>
    </source>
</evidence>
<dbReference type="PANTHER" id="PTHR11956">
    <property type="entry name" value="ARGINYL-TRNA SYNTHETASE"/>
    <property type="match status" value="1"/>
</dbReference>
<keyword evidence="16" id="KW-1185">Reference proteome</keyword>
<comment type="catalytic activity">
    <reaction evidence="10 11">
        <text>tRNA(Arg) + L-arginine + ATP = L-arginyl-tRNA(Arg) + AMP + diphosphate</text>
        <dbReference type="Rhea" id="RHEA:20301"/>
        <dbReference type="Rhea" id="RHEA-COMP:9658"/>
        <dbReference type="Rhea" id="RHEA-COMP:9673"/>
        <dbReference type="ChEBI" id="CHEBI:30616"/>
        <dbReference type="ChEBI" id="CHEBI:32682"/>
        <dbReference type="ChEBI" id="CHEBI:33019"/>
        <dbReference type="ChEBI" id="CHEBI:78442"/>
        <dbReference type="ChEBI" id="CHEBI:78513"/>
        <dbReference type="ChEBI" id="CHEBI:456215"/>
        <dbReference type="EC" id="6.1.1.19"/>
    </reaction>
</comment>
<dbReference type="SMART" id="SM01016">
    <property type="entry name" value="Arg_tRNA_synt_N"/>
    <property type="match status" value="1"/>
</dbReference>
<evidence type="ECO:0000259" key="14">
    <source>
        <dbReference type="SMART" id="SM01016"/>
    </source>
</evidence>
<dbReference type="Gene3D" id="3.30.1360.70">
    <property type="entry name" value="Arginyl tRNA synthetase N-terminal domain"/>
    <property type="match status" value="1"/>
</dbReference>
<protein>
    <recommendedName>
        <fullName evidence="11">Arginine--tRNA ligase</fullName>
        <ecNumber evidence="11">6.1.1.19</ecNumber>
    </recommendedName>
    <alternativeName>
        <fullName evidence="11">Arginyl-tRNA synthetase</fullName>
        <shortName evidence="11">ArgRS</shortName>
    </alternativeName>
</protein>
<dbReference type="NCBIfam" id="TIGR00456">
    <property type="entry name" value="argS"/>
    <property type="match status" value="1"/>
</dbReference>
<dbReference type="InterPro" id="IPR014729">
    <property type="entry name" value="Rossmann-like_a/b/a_fold"/>
</dbReference>
<dbReference type="PANTHER" id="PTHR11956:SF5">
    <property type="entry name" value="ARGININE--TRNA LIGASE, CYTOPLASMIC"/>
    <property type="match status" value="1"/>
</dbReference>
<dbReference type="GO" id="GO:0005737">
    <property type="term" value="C:cytoplasm"/>
    <property type="evidence" value="ECO:0007669"/>
    <property type="project" value="UniProtKB-SubCell"/>
</dbReference>
<dbReference type="InterPro" id="IPR008909">
    <property type="entry name" value="DALR_anticod-bd"/>
</dbReference>
<dbReference type="SUPFAM" id="SSF47323">
    <property type="entry name" value="Anticodon-binding domain of a subclass of class I aminoacyl-tRNA synthetases"/>
    <property type="match status" value="1"/>
</dbReference>
<dbReference type="FunFam" id="1.10.730.10:FF:000008">
    <property type="entry name" value="Arginine--tRNA ligase"/>
    <property type="match status" value="1"/>
</dbReference>
<accession>A0A7J0BJY3</accession>
<dbReference type="Pfam" id="PF05746">
    <property type="entry name" value="DALR_1"/>
    <property type="match status" value="1"/>
</dbReference>
<gene>
    <name evidence="11 15" type="primary">argS</name>
    <name evidence="15" type="ORF">DSM101010T_17490</name>
</gene>
<dbReference type="GO" id="GO:0005524">
    <property type="term" value="F:ATP binding"/>
    <property type="evidence" value="ECO:0007669"/>
    <property type="project" value="UniProtKB-UniRule"/>
</dbReference>
<dbReference type="GO" id="GO:0004814">
    <property type="term" value="F:arginine-tRNA ligase activity"/>
    <property type="evidence" value="ECO:0007669"/>
    <property type="project" value="UniProtKB-UniRule"/>
</dbReference>
<keyword evidence="9 11" id="KW-0030">Aminoacyl-tRNA synthetase</keyword>
<dbReference type="RefSeq" id="WP_174405050.1">
    <property type="nucleotide sequence ID" value="NZ_BLVO01000013.1"/>
</dbReference>
<keyword evidence="6 11" id="KW-0547">Nucleotide-binding</keyword>
<feature type="domain" description="DALR anticodon binding" evidence="13">
    <location>
        <begin position="429"/>
        <end position="551"/>
    </location>
</feature>
<dbReference type="Gene3D" id="3.40.50.620">
    <property type="entry name" value="HUPs"/>
    <property type="match status" value="1"/>
</dbReference>
<dbReference type="Proteomes" id="UP000503840">
    <property type="component" value="Unassembled WGS sequence"/>
</dbReference>
<dbReference type="AlphaFoldDB" id="A0A7J0BJY3"/>
<evidence type="ECO:0000256" key="6">
    <source>
        <dbReference type="ARBA" id="ARBA00022741"/>
    </source>
</evidence>
<dbReference type="EC" id="6.1.1.19" evidence="11"/>
<dbReference type="PRINTS" id="PR01038">
    <property type="entry name" value="TRNASYNTHARG"/>
</dbReference>
<name>A0A7J0BJY3_9BACT</name>
<evidence type="ECO:0000256" key="9">
    <source>
        <dbReference type="ARBA" id="ARBA00023146"/>
    </source>
</evidence>
<evidence type="ECO:0000259" key="13">
    <source>
        <dbReference type="SMART" id="SM00836"/>
    </source>
</evidence>
<dbReference type="InterPro" id="IPR009080">
    <property type="entry name" value="tRNAsynth_Ia_anticodon-bd"/>
</dbReference>
<dbReference type="FunFam" id="3.40.50.620:FF:000062">
    <property type="entry name" value="Arginine--tRNA ligase"/>
    <property type="match status" value="1"/>
</dbReference>
<evidence type="ECO:0000256" key="2">
    <source>
        <dbReference type="ARBA" id="ARBA00005594"/>
    </source>
</evidence>
<organism evidence="15 16">
    <name type="scientific">Desulfovibrio subterraneus</name>
    <dbReference type="NCBI Taxonomy" id="2718620"/>
    <lineage>
        <taxon>Bacteria</taxon>
        <taxon>Pseudomonadati</taxon>
        <taxon>Thermodesulfobacteriota</taxon>
        <taxon>Desulfovibrionia</taxon>
        <taxon>Desulfovibrionales</taxon>
        <taxon>Desulfovibrionaceae</taxon>
        <taxon>Desulfovibrio</taxon>
    </lineage>
</organism>
<dbReference type="HAMAP" id="MF_00123">
    <property type="entry name" value="Arg_tRNA_synth"/>
    <property type="match status" value="1"/>
</dbReference>
<evidence type="ECO:0000256" key="7">
    <source>
        <dbReference type="ARBA" id="ARBA00022840"/>
    </source>
</evidence>
<evidence type="ECO:0000256" key="5">
    <source>
        <dbReference type="ARBA" id="ARBA00022598"/>
    </source>
</evidence>
<dbReference type="InterPro" id="IPR005148">
    <property type="entry name" value="Arg-tRNA-synth_N"/>
</dbReference>
<evidence type="ECO:0000313" key="16">
    <source>
        <dbReference type="Proteomes" id="UP000503840"/>
    </source>
</evidence>
<dbReference type="InterPro" id="IPR001278">
    <property type="entry name" value="Arg-tRNA-ligase"/>
</dbReference>
<dbReference type="SUPFAM" id="SSF52374">
    <property type="entry name" value="Nucleotidylyl transferase"/>
    <property type="match status" value="1"/>
</dbReference>
<evidence type="ECO:0000256" key="12">
    <source>
        <dbReference type="RuleBase" id="RU363038"/>
    </source>
</evidence>
<reference evidence="15 16" key="1">
    <citation type="submission" date="2020-05" db="EMBL/GenBank/DDBJ databases">
        <title>Draft genome sequence of Desulfovibrio sp. strain HN2T.</title>
        <authorList>
            <person name="Ueno A."/>
            <person name="Tamazawa S."/>
            <person name="Tamamura S."/>
            <person name="Murakami T."/>
            <person name="Kiyama T."/>
            <person name="Inomata H."/>
            <person name="Amano Y."/>
            <person name="Miyakawa K."/>
            <person name="Tamaki H."/>
            <person name="Naganuma T."/>
            <person name="Kaneko K."/>
        </authorList>
    </citation>
    <scope>NUCLEOTIDE SEQUENCE [LARGE SCALE GENOMIC DNA]</scope>
    <source>
        <strain evidence="15 16">HN2</strain>
    </source>
</reference>
<evidence type="ECO:0000256" key="4">
    <source>
        <dbReference type="ARBA" id="ARBA00022490"/>
    </source>
</evidence>
<dbReference type="CDD" id="cd00671">
    <property type="entry name" value="ArgRS_core"/>
    <property type="match status" value="1"/>
</dbReference>
<sequence>MRAKTHLLSALRTIVEGMDLTWPDKATIEPPKDKQHGDMAANIAMVLAKQAHVSPRDLAARIAGALQQNDPFIEKIDIAGPGFLNITFTDDFWRETVNIIEKAGDRYGSVSYGCGKRAQVEYVSANPTGPLHIGHGRGAAVGDSLTRVLRFAGYDVETEYYINDAGRQMYILGFSVLFRAKQLSGQDLPDPEDFYRGEYIKDIAAVVLKLHPNLMELPEQEALEICRDYALNDILDGIKKDLADFNVEHQMWFSEKSLLAEGAVDKTFDRLRAAGLAFEQDGALWFRTTDFGDDKDRVLKKSDGLLTYFASDIAYHDNKYDRGFDLCVDIWGADHHGYVPRMRAAVEALGKPKESFDVILVQLVNLLRGGEQVAMSTRAGTFDTLEEVVREVGRDAARFMFLSRKSDSHLDFDLDLVKQQSMDNPVYYVQYAHARIASVIRKAEERGMTVPAKATPALLAALGNADELDMLRLLEQFEDVVEAAARQLAPHHVSFYMQDVASALHRFYANNPVLNAGDESVVAARLLLLKSVACVIRNGLNLLGVSAPESM</sequence>
<evidence type="ECO:0000256" key="10">
    <source>
        <dbReference type="ARBA" id="ARBA00049339"/>
    </source>
</evidence>
<comment type="subcellular location">
    <subcellularLocation>
        <location evidence="1 11">Cytoplasm</location>
    </subcellularLocation>
</comment>
<keyword evidence="7 11" id="KW-0067">ATP-binding</keyword>
<dbReference type="SUPFAM" id="SSF55190">
    <property type="entry name" value="Arginyl-tRNA synthetase (ArgRS), N-terminal 'additional' domain"/>
    <property type="match status" value="1"/>
</dbReference>
<dbReference type="InterPro" id="IPR035684">
    <property type="entry name" value="ArgRS_core"/>
</dbReference>
<proteinExistence type="inferred from homology"/>
<keyword evidence="5 11" id="KW-0436">Ligase</keyword>
<evidence type="ECO:0000256" key="8">
    <source>
        <dbReference type="ARBA" id="ARBA00022917"/>
    </source>
</evidence>
<dbReference type="Pfam" id="PF03485">
    <property type="entry name" value="Arg_tRNA_synt_N"/>
    <property type="match status" value="1"/>
</dbReference>
<comment type="caution">
    <text evidence="15">The sequence shown here is derived from an EMBL/GenBank/DDBJ whole genome shotgun (WGS) entry which is preliminary data.</text>
</comment>
<dbReference type="PROSITE" id="PS00178">
    <property type="entry name" value="AA_TRNA_LIGASE_I"/>
    <property type="match status" value="1"/>
</dbReference>
<feature type="domain" description="Arginyl tRNA synthetase N-terminal" evidence="14">
    <location>
        <begin position="1"/>
        <end position="88"/>
    </location>
</feature>
<dbReference type="GO" id="GO:0006420">
    <property type="term" value="P:arginyl-tRNA aminoacylation"/>
    <property type="evidence" value="ECO:0007669"/>
    <property type="project" value="UniProtKB-UniRule"/>
</dbReference>
<dbReference type="Gene3D" id="1.10.730.10">
    <property type="entry name" value="Isoleucyl-tRNA Synthetase, Domain 1"/>
    <property type="match status" value="1"/>
</dbReference>
<dbReference type="InterPro" id="IPR001412">
    <property type="entry name" value="aa-tRNA-synth_I_CS"/>
</dbReference>
<evidence type="ECO:0000256" key="1">
    <source>
        <dbReference type="ARBA" id="ARBA00004496"/>
    </source>
</evidence>
<dbReference type="InterPro" id="IPR036695">
    <property type="entry name" value="Arg-tRNA-synth_N_sf"/>
</dbReference>
<comment type="subunit">
    <text evidence="3 11">Monomer.</text>
</comment>
<evidence type="ECO:0000256" key="3">
    <source>
        <dbReference type="ARBA" id="ARBA00011245"/>
    </source>
</evidence>